<dbReference type="Proteomes" id="UP000235965">
    <property type="component" value="Unassembled WGS sequence"/>
</dbReference>
<evidence type="ECO:0000313" key="1">
    <source>
        <dbReference type="EMBL" id="PNF24249.1"/>
    </source>
</evidence>
<gene>
    <name evidence="1" type="ORF">B7P43_G15002</name>
</gene>
<dbReference type="AlphaFoldDB" id="A0A2J7Q6P1"/>
<sequence>MVQINYNLKYQINKIQQQNNEEVAVLSDGGCGTQVTASMKVLPHAPLMDMLDFTSGKDFPGRSPVASTRRAWNVGN</sequence>
<dbReference type="EMBL" id="NEVH01017460">
    <property type="protein sequence ID" value="PNF24249.1"/>
    <property type="molecule type" value="Genomic_DNA"/>
</dbReference>
<dbReference type="InParanoid" id="A0A2J7Q6P1"/>
<protein>
    <submittedName>
        <fullName evidence="1">Uncharacterized protein</fullName>
    </submittedName>
</protein>
<evidence type="ECO:0000313" key="2">
    <source>
        <dbReference type="Proteomes" id="UP000235965"/>
    </source>
</evidence>
<name>A0A2J7Q6P1_9NEOP</name>
<keyword evidence="2" id="KW-1185">Reference proteome</keyword>
<reference evidence="1 2" key="1">
    <citation type="submission" date="2017-12" db="EMBL/GenBank/DDBJ databases">
        <title>Hemimetabolous genomes reveal molecular basis of termite eusociality.</title>
        <authorList>
            <person name="Harrison M.C."/>
            <person name="Jongepier E."/>
            <person name="Robertson H.M."/>
            <person name="Arning N."/>
            <person name="Bitard-Feildel T."/>
            <person name="Chao H."/>
            <person name="Childers C.P."/>
            <person name="Dinh H."/>
            <person name="Doddapaneni H."/>
            <person name="Dugan S."/>
            <person name="Gowin J."/>
            <person name="Greiner C."/>
            <person name="Han Y."/>
            <person name="Hu H."/>
            <person name="Hughes D.S.T."/>
            <person name="Huylmans A.-K."/>
            <person name="Kemena C."/>
            <person name="Kremer L.P.M."/>
            <person name="Lee S.L."/>
            <person name="Lopez-Ezquerra A."/>
            <person name="Mallet L."/>
            <person name="Monroy-Kuhn J.M."/>
            <person name="Moser A."/>
            <person name="Murali S.C."/>
            <person name="Muzny D.M."/>
            <person name="Otani S."/>
            <person name="Piulachs M.-D."/>
            <person name="Poelchau M."/>
            <person name="Qu J."/>
            <person name="Schaub F."/>
            <person name="Wada-Katsumata A."/>
            <person name="Worley K.C."/>
            <person name="Xie Q."/>
            <person name="Ylla G."/>
            <person name="Poulsen M."/>
            <person name="Gibbs R.A."/>
            <person name="Schal C."/>
            <person name="Richards S."/>
            <person name="Belles X."/>
            <person name="Korb J."/>
            <person name="Bornberg-Bauer E."/>
        </authorList>
    </citation>
    <scope>NUCLEOTIDE SEQUENCE [LARGE SCALE GENOMIC DNA]</scope>
    <source>
        <tissue evidence="1">Whole body</tissue>
    </source>
</reference>
<organism evidence="1 2">
    <name type="scientific">Cryptotermes secundus</name>
    <dbReference type="NCBI Taxonomy" id="105785"/>
    <lineage>
        <taxon>Eukaryota</taxon>
        <taxon>Metazoa</taxon>
        <taxon>Ecdysozoa</taxon>
        <taxon>Arthropoda</taxon>
        <taxon>Hexapoda</taxon>
        <taxon>Insecta</taxon>
        <taxon>Pterygota</taxon>
        <taxon>Neoptera</taxon>
        <taxon>Polyneoptera</taxon>
        <taxon>Dictyoptera</taxon>
        <taxon>Blattodea</taxon>
        <taxon>Blattoidea</taxon>
        <taxon>Termitoidae</taxon>
        <taxon>Kalotermitidae</taxon>
        <taxon>Cryptotermitinae</taxon>
        <taxon>Cryptotermes</taxon>
    </lineage>
</organism>
<accession>A0A2J7Q6P1</accession>
<comment type="caution">
    <text evidence="1">The sequence shown here is derived from an EMBL/GenBank/DDBJ whole genome shotgun (WGS) entry which is preliminary data.</text>
</comment>
<proteinExistence type="predicted"/>